<evidence type="ECO:0000313" key="3">
    <source>
        <dbReference type="Proteomes" id="UP001153148"/>
    </source>
</evidence>
<organism evidence="2 3">
    <name type="scientific">Timema podura</name>
    <name type="common">Walking stick</name>
    <dbReference type="NCBI Taxonomy" id="61482"/>
    <lineage>
        <taxon>Eukaryota</taxon>
        <taxon>Metazoa</taxon>
        <taxon>Ecdysozoa</taxon>
        <taxon>Arthropoda</taxon>
        <taxon>Hexapoda</taxon>
        <taxon>Insecta</taxon>
        <taxon>Pterygota</taxon>
        <taxon>Neoptera</taxon>
        <taxon>Polyneoptera</taxon>
        <taxon>Phasmatodea</taxon>
        <taxon>Timematodea</taxon>
        <taxon>Timematoidea</taxon>
        <taxon>Timematidae</taxon>
        <taxon>Timema</taxon>
    </lineage>
</organism>
<comment type="caution">
    <text evidence="2">The sequence shown here is derived from an EMBL/GenBank/DDBJ whole genome shotgun (WGS) entry which is preliminary data.</text>
</comment>
<dbReference type="EMBL" id="CAJPIN010005184">
    <property type="protein sequence ID" value="CAG2057304.1"/>
    <property type="molecule type" value="Genomic_DNA"/>
</dbReference>
<keyword evidence="3" id="KW-1185">Reference proteome</keyword>
<feature type="region of interest" description="Disordered" evidence="1">
    <location>
        <begin position="63"/>
        <end position="86"/>
    </location>
</feature>
<dbReference type="Proteomes" id="UP001153148">
    <property type="component" value="Unassembled WGS sequence"/>
</dbReference>
<name>A0ABN7NVX2_TIMPD</name>
<proteinExistence type="predicted"/>
<accession>A0ABN7NVX2</accession>
<protein>
    <submittedName>
        <fullName evidence="2">Uncharacterized protein</fullName>
    </submittedName>
</protein>
<evidence type="ECO:0000256" key="1">
    <source>
        <dbReference type="SAM" id="MobiDB-lite"/>
    </source>
</evidence>
<reference evidence="2" key="1">
    <citation type="submission" date="2021-03" db="EMBL/GenBank/DDBJ databases">
        <authorList>
            <person name="Tran Van P."/>
        </authorList>
    </citation>
    <scope>NUCLEOTIDE SEQUENCE</scope>
</reference>
<gene>
    <name evidence="2" type="ORF">TPAB3V08_LOCUS4283</name>
</gene>
<evidence type="ECO:0000313" key="2">
    <source>
        <dbReference type="EMBL" id="CAG2057304.1"/>
    </source>
</evidence>
<sequence>MRVINVNANAAEIKAHKSQHQCSSSLRAVILKVGYAEHILGVRDETTADRPRRVEHMNQTISAANTTFLPPSPSVSPLTHPASHRI</sequence>